<name>L1KL12_9ACTN</name>
<evidence type="ECO:0008006" key="3">
    <source>
        <dbReference type="Google" id="ProtNLM"/>
    </source>
</evidence>
<dbReference type="Proteomes" id="UP000010411">
    <property type="component" value="Unassembled WGS sequence"/>
</dbReference>
<dbReference type="AlphaFoldDB" id="L1KL12"/>
<evidence type="ECO:0000313" key="1">
    <source>
        <dbReference type="EMBL" id="EKX61073.1"/>
    </source>
</evidence>
<accession>L1KL12</accession>
<proteinExistence type="predicted"/>
<evidence type="ECO:0000313" key="2">
    <source>
        <dbReference type="Proteomes" id="UP000010411"/>
    </source>
</evidence>
<reference evidence="1 2" key="1">
    <citation type="submission" date="2012-11" db="EMBL/GenBank/DDBJ databases">
        <authorList>
            <person name="Huguet-Tapia J.C."/>
            <person name="Durkin A.S."/>
            <person name="Pettis G.S."/>
            <person name="Badger J.H."/>
        </authorList>
    </citation>
    <scope>NUCLEOTIDE SEQUENCE [LARGE SCALE GENOMIC DNA]</scope>
    <source>
        <strain evidence="1 2">91-03</strain>
    </source>
</reference>
<comment type="caution">
    <text evidence="1">The sequence shown here is derived from an EMBL/GenBank/DDBJ whole genome shotgun (WGS) entry which is preliminary data.</text>
</comment>
<dbReference type="PATRIC" id="fig|698759.3.peg.8208"/>
<protein>
    <recommendedName>
        <fullName evidence="3">YbdD/YjiX family protein</fullName>
    </recommendedName>
</protein>
<dbReference type="EMBL" id="AEJC01000621">
    <property type="protein sequence ID" value="EKX61073.1"/>
    <property type="molecule type" value="Genomic_DNA"/>
</dbReference>
<dbReference type="Pfam" id="PF04328">
    <property type="entry name" value="Sel_put"/>
    <property type="match status" value="1"/>
</dbReference>
<keyword evidence="2" id="KW-1185">Reference proteome</keyword>
<sequence>MTAASTTRLWTRMTRTARTVHWYLRELMGETEYDRYCERRRRRHPETAVPTRREYDVLRGLHREKHPEGRCC</sequence>
<organism evidence="1 2">
    <name type="scientific">Streptomyces ipomoeae 91-03</name>
    <dbReference type="NCBI Taxonomy" id="698759"/>
    <lineage>
        <taxon>Bacteria</taxon>
        <taxon>Bacillati</taxon>
        <taxon>Actinomycetota</taxon>
        <taxon>Actinomycetes</taxon>
        <taxon>Kitasatosporales</taxon>
        <taxon>Streptomycetaceae</taxon>
        <taxon>Streptomyces</taxon>
    </lineage>
</organism>
<dbReference type="InterPro" id="IPR007423">
    <property type="entry name" value="Sel_put"/>
</dbReference>
<gene>
    <name evidence="1" type="ORF">STRIP9103_01920</name>
</gene>